<dbReference type="Pfam" id="PF00107">
    <property type="entry name" value="ADH_zinc_N"/>
    <property type="match status" value="1"/>
</dbReference>
<dbReference type="SUPFAM" id="SSF50129">
    <property type="entry name" value="GroES-like"/>
    <property type="match status" value="1"/>
</dbReference>
<dbReference type="InterPro" id="IPR013154">
    <property type="entry name" value="ADH-like_N"/>
</dbReference>
<evidence type="ECO:0000256" key="4">
    <source>
        <dbReference type="RuleBase" id="RU361277"/>
    </source>
</evidence>
<dbReference type="CDD" id="cd08234">
    <property type="entry name" value="threonine_DH_like"/>
    <property type="match status" value="1"/>
</dbReference>
<keyword evidence="1 4" id="KW-0479">Metal-binding</keyword>
<comment type="cofactor">
    <cofactor evidence="4">
        <name>Zn(2+)</name>
        <dbReference type="ChEBI" id="CHEBI:29105"/>
    </cofactor>
</comment>
<evidence type="ECO:0000313" key="6">
    <source>
        <dbReference type="EMBL" id="MBC5733121.1"/>
    </source>
</evidence>
<comment type="similarity">
    <text evidence="4">Belongs to the zinc-containing alcohol dehydrogenase family.</text>
</comment>
<organism evidence="6 7">
    <name type="scientific">Lawsonibacter hominis</name>
    <dbReference type="NCBI Taxonomy" id="2763053"/>
    <lineage>
        <taxon>Bacteria</taxon>
        <taxon>Bacillati</taxon>
        <taxon>Bacillota</taxon>
        <taxon>Clostridia</taxon>
        <taxon>Eubacteriales</taxon>
        <taxon>Oscillospiraceae</taxon>
        <taxon>Lawsonibacter</taxon>
    </lineage>
</organism>
<evidence type="ECO:0000256" key="2">
    <source>
        <dbReference type="ARBA" id="ARBA00022833"/>
    </source>
</evidence>
<evidence type="ECO:0000259" key="5">
    <source>
        <dbReference type="SMART" id="SM00829"/>
    </source>
</evidence>
<feature type="domain" description="Enoyl reductase (ER)" evidence="5">
    <location>
        <begin position="3"/>
        <end position="338"/>
    </location>
</feature>
<evidence type="ECO:0000256" key="1">
    <source>
        <dbReference type="ARBA" id="ARBA00022723"/>
    </source>
</evidence>
<dbReference type="Gene3D" id="3.90.180.10">
    <property type="entry name" value="Medium-chain alcohol dehydrogenases, catalytic domain"/>
    <property type="match status" value="1"/>
</dbReference>
<dbReference type="EMBL" id="JACOPP010000005">
    <property type="protein sequence ID" value="MBC5733121.1"/>
    <property type="molecule type" value="Genomic_DNA"/>
</dbReference>
<dbReference type="PANTHER" id="PTHR43401:SF2">
    <property type="entry name" value="L-THREONINE 3-DEHYDROGENASE"/>
    <property type="match status" value="1"/>
</dbReference>
<comment type="caution">
    <text evidence="6">The sequence shown here is derived from an EMBL/GenBank/DDBJ whole genome shotgun (WGS) entry which is preliminary data.</text>
</comment>
<gene>
    <name evidence="6" type="ORF">H8S57_05205</name>
</gene>
<protein>
    <submittedName>
        <fullName evidence="6">Zinc-dependent alcohol dehydrogenase family protein</fullName>
    </submittedName>
</protein>
<accession>A0A8J6J5J4</accession>
<dbReference type="PROSITE" id="PS00059">
    <property type="entry name" value="ADH_ZINC"/>
    <property type="match status" value="1"/>
</dbReference>
<dbReference type="SUPFAM" id="SSF51735">
    <property type="entry name" value="NAD(P)-binding Rossmann-fold domains"/>
    <property type="match status" value="1"/>
</dbReference>
<dbReference type="RefSeq" id="WP_186907024.1">
    <property type="nucleotide sequence ID" value="NZ_JACOPP010000005.1"/>
</dbReference>
<dbReference type="InterPro" id="IPR050129">
    <property type="entry name" value="Zn_alcohol_dh"/>
</dbReference>
<keyword evidence="7" id="KW-1185">Reference proteome</keyword>
<dbReference type="InterPro" id="IPR020843">
    <property type="entry name" value="ER"/>
</dbReference>
<proteinExistence type="inferred from homology"/>
<dbReference type="InterPro" id="IPR013149">
    <property type="entry name" value="ADH-like_C"/>
</dbReference>
<sequence length="343" mass="36228">MKGTYFLGNGEFETRDMPEHPLAPHEVLIRVAACGVCGTDVHIYHGDKGSAAVTPPVVLGHELSGTVAAVGAQVTGLRVGDHVTVDPNCYCGACHYCRIGKKQLCTSLYAIGVNRDGGFAEYCYAPEAQCFLLAPDVPLEFGALGEPLACCIHGIDRAQIRVGDTVLVIGGGAIGLLMVQLAKLSGASQILLSEPVAMRRDIGLQLGADAAIDPIREDLSARIRDCTGVDGVDVVIECVGNTAATAQAFASAKRGATLLLFSVPKAGATHPLTLEDVYQKELKIVGSMINPDTHQRAVDMINQGRIQLAPIITHRFPVEQLKDAILMQMSSESLKVLVGSSFG</sequence>
<dbReference type="InterPro" id="IPR002328">
    <property type="entry name" value="ADH_Zn_CS"/>
</dbReference>
<dbReference type="GO" id="GO:0008270">
    <property type="term" value="F:zinc ion binding"/>
    <property type="evidence" value="ECO:0007669"/>
    <property type="project" value="InterPro"/>
</dbReference>
<keyword evidence="3" id="KW-0560">Oxidoreductase</keyword>
<evidence type="ECO:0000256" key="3">
    <source>
        <dbReference type="ARBA" id="ARBA00023002"/>
    </source>
</evidence>
<keyword evidence="2 4" id="KW-0862">Zinc</keyword>
<dbReference type="Proteomes" id="UP000661435">
    <property type="component" value="Unassembled WGS sequence"/>
</dbReference>
<dbReference type="Gene3D" id="3.40.50.720">
    <property type="entry name" value="NAD(P)-binding Rossmann-like Domain"/>
    <property type="match status" value="1"/>
</dbReference>
<dbReference type="InterPro" id="IPR011032">
    <property type="entry name" value="GroES-like_sf"/>
</dbReference>
<dbReference type="PANTHER" id="PTHR43401">
    <property type="entry name" value="L-THREONINE 3-DEHYDROGENASE"/>
    <property type="match status" value="1"/>
</dbReference>
<dbReference type="InterPro" id="IPR036291">
    <property type="entry name" value="NAD(P)-bd_dom_sf"/>
</dbReference>
<dbReference type="Pfam" id="PF08240">
    <property type="entry name" value="ADH_N"/>
    <property type="match status" value="1"/>
</dbReference>
<dbReference type="GO" id="GO:0016491">
    <property type="term" value="F:oxidoreductase activity"/>
    <property type="evidence" value="ECO:0007669"/>
    <property type="project" value="UniProtKB-KW"/>
</dbReference>
<evidence type="ECO:0000313" key="7">
    <source>
        <dbReference type="Proteomes" id="UP000661435"/>
    </source>
</evidence>
<reference evidence="6" key="1">
    <citation type="submission" date="2020-08" db="EMBL/GenBank/DDBJ databases">
        <title>Genome public.</title>
        <authorList>
            <person name="Liu C."/>
            <person name="Sun Q."/>
        </authorList>
    </citation>
    <scope>NUCLEOTIDE SEQUENCE</scope>
    <source>
        <strain evidence="6">NSJ-51</strain>
    </source>
</reference>
<dbReference type="AlphaFoldDB" id="A0A8J6J5J4"/>
<name>A0A8J6J5J4_9FIRM</name>
<dbReference type="SMART" id="SM00829">
    <property type="entry name" value="PKS_ER"/>
    <property type="match status" value="1"/>
</dbReference>